<dbReference type="NCBIfam" id="TIGR01168">
    <property type="entry name" value="YSIRK_signal"/>
    <property type="match status" value="1"/>
</dbReference>
<organism evidence="4 5">
    <name type="scientific">Staphylococcus capitis</name>
    <dbReference type="NCBI Taxonomy" id="29388"/>
    <lineage>
        <taxon>Bacteria</taxon>
        <taxon>Bacillati</taxon>
        <taxon>Bacillota</taxon>
        <taxon>Bacilli</taxon>
        <taxon>Bacillales</taxon>
        <taxon>Staphylococcaceae</taxon>
        <taxon>Staphylococcus</taxon>
    </lineage>
</organism>
<comment type="caution">
    <text evidence="4">The sequence shown here is derived from an EMBL/GenBank/DDBJ whole genome shotgun (WGS) entry which is preliminary data.</text>
</comment>
<reference evidence="4 5" key="1">
    <citation type="journal article" date="2019" name="Sci. Transl. Med.">
        <title>Quorum sensing between bacterial species on the skin protects against epidermal injury in atopic dermatitis.</title>
        <authorList>
            <person name="Williams M.R."/>
        </authorList>
    </citation>
    <scope>NUCLEOTIDE SEQUENCE [LARGE SCALE GENOMIC DNA]</scope>
    <source>
        <strain evidence="4 5">H8</strain>
    </source>
</reference>
<gene>
    <name evidence="4" type="ORF">EQ811_16820</name>
</gene>
<evidence type="ECO:0000259" key="3">
    <source>
        <dbReference type="Pfam" id="PF04650"/>
    </source>
</evidence>
<keyword evidence="2" id="KW-0472">Membrane</keyword>
<accession>A0A7Z7YSC4</accession>
<proteinExistence type="predicted"/>
<dbReference type="AlphaFoldDB" id="A0A7Z7YSC4"/>
<evidence type="ECO:0000256" key="2">
    <source>
        <dbReference type="SAM" id="Phobius"/>
    </source>
</evidence>
<feature type="transmembrane region" description="Helical" evidence="2">
    <location>
        <begin position="12"/>
        <end position="31"/>
    </location>
</feature>
<keyword evidence="2" id="KW-0812">Transmembrane</keyword>
<sequence length="36" mass="3840">MLIVKTRQNKYSIRKFSVGASPILIAALLFMGGGSA</sequence>
<evidence type="ECO:0000256" key="1">
    <source>
        <dbReference type="ARBA" id="ARBA00022729"/>
    </source>
</evidence>
<keyword evidence="2" id="KW-1133">Transmembrane helix</keyword>
<evidence type="ECO:0000313" key="4">
    <source>
        <dbReference type="EMBL" id="TBW67748.1"/>
    </source>
</evidence>
<feature type="domain" description="YSIRK Gram-positive signal peptide" evidence="3">
    <location>
        <begin position="7"/>
        <end position="31"/>
    </location>
</feature>
<keyword evidence="1" id="KW-0732">Signal</keyword>
<dbReference type="Proteomes" id="UP000291949">
    <property type="component" value="Unassembled WGS sequence"/>
</dbReference>
<evidence type="ECO:0000313" key="5">
    <source>
        <dbReference type="Proteomes" id="UP000291949"/>
    </source>
</evidence>
<protein>
    <submittedName>
        <fullName evidence="4">YSIRK-type signal peptide-containing protein</fullName>
    </submittedName>
</protein>
<dbReference type="InterPro" id="IPR005877">
    <property type="entry name" value="YSIRK_signal_dom"/>
</dbReference>
<dbReference type="Pfam" id="PF04650">
    <property type="entry name" value="YSIRK_signal"/>
    <property type="match status" value="1"/>
</dbReference>
<dbReference type="EMBL" id="SCHC01000812">
    <property type="protein sequence ID" value="TBW67748.1"/>
    <property type="molecule type" value="Genomic_DNA"/>
</dbReference>
<feature type="non-terminal residue" evidence="4">
    <location>
        <position position="36"/>
    </location>
</feature>
<name>A0A7Z7YSC4_STACP</name>